<protein>
    <recommendedName>
        <fullName evidence="4">Bulb-type lectin domain-containing protein</fullName>
    </recommendedName>
</protein>
<dbReference type="EMBL" id="KQ474091">
    <property type="protein sequence ID" value="KPV71750.1"/>
    <property type="molecule type" value="Genomic_DNA"/>
</dbReference>
<dbReference type="GeneID" id="28978760"/>
<dbReference type="Proteomes" id="UP000053890">
    <property type="component" value="Unassembled WGS sequence"/>
</dbReference>
<organism evidence="2 3">
    <name type="scientific">Rhodotorula graminis (strain WP1)</name>
    <dbReference type="NCBI Taxonomy" id="578459"/>
    <lineage>
        <taxon>Eukaryota</taxon>
        <taxon>Fungi</taxon>
        <taxon>Dikarya</taxon>
        <taxon>Basidiomycota</taxon>
        <taxon>Pucciniomycotina</taxon>
        <taxon>Microbotryomycetes</taxon>
        <taxon>Sporidiobolales</taxon>
        <taxon>Sporidiobolaceae</taxon>
        <taxon>Rhodotorula</taxon>
    </lineage>
</organism>
<keyword evidence="3" id="KW-1185">Reference proteome</keyword>
<feature type="region of interest" description="Disordered" evidence="1">
    <location>
        <begin position="583"/>
        <end position="616"/>
    </location>
</feature>
<accession>A0A0P9EX90</accession>
<dbReference type="InterPro" id="IPR011050">
    <property type="entry name" value="Pectin_lyase_fold/virulence"/>
</dbReference>
<dbReference type="RefSeq" id="XP_018267799.1">
    <property type="nucleotide sequence ID" value="XM_018418313.1"/>
</dbReference>
<evidence type="ECO:0000256" key="1">
    <source>
        <dbReference type="SAM" id="MobiDB-lite"/>
    </source>
</evidence>
<dbReference type="Gene3D" id="2.160.20.10">
    <property type="entry name" value="Single-stranded right-handed beta-helix, Pectin lyase-like"/>
    <property type="match status" value="1"/>
</dbReference>
<dbReference type="InterPro" id="IPR012334">
    <property type="entry name" value="Pectin_lyas_fold"/>
</dbReference>
<feature type="compositionally biased region" description="Low complexity" evidence="1">
    <location>
        <begin position="663"/>
        <end position="674"/>
    </location>
</feature>
<proteinExistence type="predicted"/>
<dbReference type="SUPFAM" id="SSF51110">
    <property type="entry name" value="alpha-D-mannose-specific plant lectins"/>
    <property type="match status" value="1"/>
</dbReference>
<dbReference type="OMA" id="RFAGSTH"/>
<feature type="region of interest" description="Disordered" evidence="1">
    <location>
        <begin position="634"/>
        <end position="674"/>
    </location>
</feature>
<gene>
    <name evidence="2" type="ORF">RHOBADRAFT_56371</name>
</gene>
<dbReference type="Gene3D" id="2.90.10.10">
    <property type="entry name" value="Bulb-type lectin domain"/>
    <property type="match status" value="1"/>
</dbReference>
<evidence type="ECO:0000313" key="3">
    <source>
        <dbReference type="Proteomes" id="UP000053890"/>
    </source>
</evidence>
<dbReference type="STRING" id="578459.A0A0P9EX90"/>
<feature type="compositionally biased region" description="Pro residues" evidence="1">
    <location>
        <begin position="648"/>
        <end position="662"/>
    </location>
</feature>
<dbReference type="AlphaFoldDB" id="A0A0P9EX90"/>
<name>A0A0P9EX90_RHOGW</name>
<evidence type="ECO:0000313" key="2">
    <source>
        <dbReference type="EMBL" id="KPV71750.1"/>
    </source>
</evidence>
<dbReference type="OrthoDB" id="2587928at2759"/>
<feature type="region of interest" description="Disordered" evidence="1">
    <location>
        <begin position="1"/>
        <end position="20"/>
    </location>
</feature>
<dbReference type="InterPro" id="IPR036426">
    <property type="entry name" value="Bulb-type_lectin_dom_sf"/>
</dbReference>
<evidence type="ECO:0008006" key="4">
    <source>
        <dbReference type="Google" id="ProtNLM"/>
    </source>
</evidence>
<reference evidence="2 3" key="1">
    <citation type="journal article" date="2015" name="Front. Microbiol.">
        <title>Genome sequence of the plant growth promoting endophytic yeast Rhodotorula graminis WP1.</title>
        <authorList>
            <person name="Firrincieli A."/>
            <person name="Otillar R."/>
            <person name="Salamov A."/>
            <person name="Schmutz J."/>
            <person name="Khan Z."/>
            <person name="Redman R.S."/>
            <person name="Fleck N.D."/>
            <person name="Lindquist E."/>
            <person name="Grigoriev I.V."/>
            <person name="Doty S.L."/>
        </authorList>
    </citation>
    <scope>NUCLEOTIDE SEQUENCE [LARGE SCALE GENOMIC DNA]</scope>
    <source>
        <strain evidence="2 3">WP1</strain>
    </source>
</reference>
<dbReference type="SUPFAM" id="SSF51126">
    <property type="entry name" value="Pectin lyase-like"/>
    <property type="match status" value="1"/>
</dbReference>
<sequence>MAPPVHIFRPPPHPGPGGPDTDAAQAISHLFQAGGPGTTVFLVPRTLYTFYSSVELHHPGTTIATHGFPSFDSGDQAIVETRADNESVAVRMINLDRTAVKRIHFRGCRGWGPKAPSDDEKERWKREGRMGWLEGGGPLVVMGGPQAQEQILEGCRLEDPRGWTGVHLVDFAQRCRVVDNIVGPCGQQAPGPWADGLSIAGKDSIVTGNTVIDATDGAIVLFCAPGTVCSNNTIIARTRNVLGAINMRVLTLSVDDFPFDRNFEQTRVIGNTMKTEGAFIRVGIACGPTSWSPWGPGHTLVYGGHVLHNYFGPGQFGYGITLSGTKNFTIQGNSVVPGTRFAGSTHRFYPNLITAPPSAFVRQWPDRGRVIDCDVLQPDFVEGDLQWVIGIEPEVGDKLIYEGGQVSLDVRGMSRAGEGGIALKGARWEVGRRGEFLLRRVEGDTDQFGQGEYGRGKVLWSSGSTTSAHDVDEPQLDFALDGSLAVRSHGGKGDTLWDPTSYLAPYLAHLPPAPSLPDPTEPTPPEKWASHPRLILQNKQPYLQLRHRDLGLVYSTSYEWSSQDGWELRAGQWLAVAPPELRGTLEPHDVDDGVAPPPPSSSAPQRPDAPKQQHSHGFGRFVRDIGQSLQQRGIDVGSSFPNMSRSPGPGPGEGPPPIPPRPDSTSTSSTSSASFKPTWLYLSPETSQLILHSSPHGPTSPAPEHVHWAVPNPPVQPAPKNAWLAFQGDGNFVMYSDGGPCWASGTNGERAAHKFVLRAHGEAGGPAFELLDKDGALIFTSKQ</sequence>
<feature type="compositionally biased region" description="Pro residues" evidence="1">
    <location>
        <begin position="1"/>
        <end position="17"/>
    </location>
</feature>